<proteinExistence type="predicted"/>
<evidence type="ECO:0000313" key="1">
    <source>
        <dbReference type="EMBL" id="SCB76871.1"/>
    </source>
</evidence>
<name>A0A0V8HPU3_9BACI</name>
<protein>
    <submittedName>
        <fullName evidence="1">Uncharacterized protein</fullName>
    </submittedName>
</protein>
<organism evidence="1 2">
    <name type="scientific">[Bacillus] enclensis</name>
    <dbReference type="NCBI Taxonomy" id="1402860"/>
    <lineage>
        <taxon>Bacteria</taxon>
        <taxon>Bacillati</taxon>
        <taxon>Bacillota</taxon>
        <taxon>Bacilli</taxon>
        <taxon>Bacillales</taxon>
        <taxon>Bacillaceae</taxon>
        <taxon>Rossellomorea</taxon>
    </lineage>
</organism>
<dbReference type="RefSeq" id="WP_058297279.1">
    <property type="nucleotide sequence ID" value="NZ_FMAU01000001.1"/>
</dbReference>
<dbReference type="OrthoDB" id="789080at2"/>
<dbReference type="AlphaFoldDB" id="A0A0V8HPU3"/>
<accession>A0A0V8HPU3</accession>
<dbReference type="Proteomes" id="UP000181997">
    <property type="component" value="Unassembled WGS sequence"/>
</dbReference>
<keyword evidence="2" id="KW-1185">Reference proteome</keyword>
<gene>
    <name evidence="1" type="ORF">GA0061094_0377</name>
</gene>
<sequence length="412" mass="48960">MKIQFREWIYNQNISVRTTRLIDEAFICYKGEAYKAALLFSFIAFQNIIKERMLQSNRPPGIPEGLWINIQQELRDDDKWDRSIISNIDRNQPTSIFNLSEEMKRQYTYWKDRRNDCAHAKSNIIDASHVETFWLFIRSSLSKFNVNGGKESLIEKIKLFYDKNYTPRDEDPKPIIEDIPSSIESNTDLKEILSVIYEFDKTEIDFNLNIWKQLFTLEEENREVLLGFLKERDNLLLEILIYDPSKISFFCDDPGFIRTIWTNKIYNSFTHYKIVLGLLRNDLIPENQLREFVSTVTNKINTDLFRQAEEADITVLENSGFFGLFYKLAFVDIKINNFDWARENKYLIVQYIKRYGLDEVIVKACNNTFMTSSHPWKLQEALNDMFKENPQLVDEYKKINEEIDGLLPEYLF</sequence>
<dbReference type="EMBL" id="FMAU01000001">
    <property type="protein sequence ID" value="SCB76871.1"/>
    <property type="molecule type" value="Genomic_DNA"/>
</dbReference>
<evidence type="ECO:0000313" key="2">
    <source>
        <dbReference type="Proteomes" id="UP000181997"/>
    </source>
</evidence>
<reference evidence="2" key="1">
    <citation type="submission" date="2016-08" db="EMBL/GenBank/DDBJ databases">
        <authorList>
            <person name="Varghese N."/>
            <person name="Submissions Spin"/>
        </authorList>
    </citation>
    <scope>NUCLEOTIDE SEQUENCE [LARGE SCALE GENOMIC DNA]</scope>
    <source>
        <strain evidence="2">SGD-1123</strain>
    </source>
</reference>